<sequence>MGAIKPWHISVLCLLVTTAVVVVGLVVFLAKRNNRR</sequence>
<keyword evidence="1" id="KW-0472">Membrane</keyword>
<protein>
    <submittedName>
        <fullName evidence="2">Uncharacterized protein</fullName>
    </submittedName>
</protein>
<keyword evidence="1" id="KW-0812">Transmembrane</keyword>
<gene>
    <name evidence="2" type="ORF">GA0070612_6139</name>
</gene>
<keyword evidence="3" id="KW-1185">Reference proteome</keyword>
<dbReference type="EMBL" id="LT607409">
    <property type="protein sequence ID" value="SCF30284.1"/>
    <property type="molecule type" value="Genomic_DNA"/>
</dbReference>
<evidence type="ECO:0000256" key="1">
    <source>
        <dbReference type="SAM" id="Phobius"/>
    </source>
</evidence>
<evidence type="ECO:0000313" key="3">
    <source>
        <dbReference type="Proteomes" id="UP000198224"/>
    </source>
</evidence>
<name>A0A1C4ZBI8_9ACTN</name>
<dbReference type="Proteomes" id="UP000198224">
    <property type="component" value="Chromosome I"/>
</dbReference>
<reference evidence="3" key="1">
    <citation type="submission" date="2016-06" db="EMBL/GenBank/DDBJ databases">
        <authorList>
            <person name="Varghese N."/>
            <person name="Submissions Spin"/>
        </authorList>
    </citation>
    <scope>NUCLEOTIDE SEQUENCE [LARGE SCALE GENOMIC DNA]</scope>
    <source>
        <strain evidence="3">DSM 45160</strain>
    </source>
</reference>
<evidence type="ECO:0000313" key="2">
    <source>
        <dbReference type="EMBL" id="SCF30284.1"/>
    </source>
</evidence>
<keyword evidence="1" id="KW-1133">Transmembrane helix</keyword>
<proteinExistence type="predicted"/>
<feature type="transmembrane region" description="Helical" evidence="1">
    <location>
        <begin position="6"/>
        <end position="30"/>
    </location>
</feature>
<organism evidence="2 3">
    <name type="scientific">Micromonospora chokoriensis</name>
    <dbReference type="NCBI Taxonomy" id="356851"/>
    <lineage>
        <taxon>Bacteria</taxon>
        <taxon>Bacillati</taxon>
        <taxon>Actinomycetota</taxon>
        <taxon>Actinomycetes</taxon>
        <taxon>Micromonosporales</taxon>
        <taxon>Micromonosporaceae</taxon>
        <taxon>Micromonospora</taxon>
    </lineage>
</organism>
<accession>A0A1C4ZBI8</accession>
<dbReference type="AlphaFoldDB" id="A0A1C4ZBI8"/>